<dbReference type="Pfam" id="PF03553">
    <property type="entry name" value="Na_H_antiporter"/>
    <property type="match status" value="1"/>
</dbReference>
<feature type="transmembrane region" description="Helical" evidence="7">
    <location>
        <begin position="676"/>
        <end position="698"/>
    </location>
</feature>
<feature type="transmembrane region" description="Helical" evidence="7">
    <location>
        <begin position="196"/>
        <end position="214"/>
    </location>
</feature>
<feature type="transmembrane region" description="Helical" evidence="7">
    <location>
        <begin position="448"/>
        <end position="469"/>
    </location>
</feature>
<dbReference type="PANTHER" id="PTHR43478:SF1">
    <property type="entry name" value="NA+_H+ ANTIPORTER NHAC-LIKE C-TERMINAL DOMAIN-CONTAINING PROTEIN"/>
    <property type="match status" value="1"/>
</dbReference>
<feature type="transmembrane region" description="Helical" evidence="7">
    <location>
        <begin position="343"/>
        <end position="360"/>
    </location>
</feature>
<dbReference type="EMBL" id="BDSP01000051">
    <property type="protein sequence ID" value="GAX12403.1"/>
    <property type="molecule type" value="Genomic_DNA"/>
</dbReference>
<keyword evidence="3 7" id="KW-0812">Transmembrane</keyword>
<feature type="region of interest" description="Disordered" evidence="6">
    <location>
        <begin position="744"/>
        <end position="764"/>
    </location>
</feature>
<reference evidence="10 11" key="1">
    <citation type="journal article" date="2015" name="Plant Cell">
        <title>Oil accumulation by the oleaginous diatom Fistulifera solaris as revealed by the genome and transcriptome.</title>
        <authorList>
            <person name="Tanaka T."/>
            <person name="Maeda Y."/>
            <person name="Veluchamy A."/>
            <person name="Tanaka M."/>
            <person name="Abida H."/>
            <person name="Marechal E."/>
            <person name="Bowler C."/>
            <person name="Muto M."/>
            <person name="Sunaga Y."/>
            <person name="Tanaka M."/>
            <person name="Yoshino T."/>
            <person name="Taniguchi T."/>
            <person name="Fukuda Y."/>
            <person name="Nemoto M."/>
            <person name="Matsumoto M."/>
            <person name="Wong P.S."/>
            <person name="Aburatani S."/>
            <person name="Fujibuchi W."/>
        </authorList>
    </citation>
    <scope>NUCLEOTIDE SEQUENCE [LARGE SCALE GENOMIC DNA]</scope>
    <source>
        <strain evidence="10 11">JPCC DA0580</strain>
    </source>
</reference>
<sequence>MKVLSAWLFAVLFAPCSAYDYAVVGAGEIELIDKETSIPGIKTIFKDKPALVSVSGIEWEASETPTSTLTLNWVTLVDGEIVTSGSVDLDSTSRELLTSIDAGEIIISDRGRSTVEVRLQVDNSSASTTAEFQVFGAGAAIAPLLIILFLAMTTKMVEFSLFTGVFVGACMIAGNINDGFKSTLDTYILGAINDEGHVFVVLFTLFLSGMVGMMQRSGGMLGFTRDVSRFATTPRLGQAACFAVGCFIFFDDYANCLLAGETMRPLLDLLSVSREKLAFLVDATAAPVASISPVSSWVGFEVDLIQQEIDKIIEIESIRQGVDNPEISIKTSGFAVFFQSIKYRYYPIHMILFIVVMIYSNRDFGTMLIAERKTRVYQRKDGGDGKGRASELEEKAENQPKDDTPLRSWNMLLPVFLLIFFIFYLLVKSGEVEGEDQSIMDKIEVSDSYVALLWGTMAAAMCTLLIYLVQTVKDGDFVLPTTGMSEMMSNLFNRDRDNDGVSKARSLMSVNDSIEAFLFGMGRIFPALIVLTLAWASGAIMVAVGADRLFSAIITNGIEAKWLPTLSFVISLFMALATGTSWGTMSILFPLILIPTYDAANGDDTIFYAVTAGVLSGSVAGDHVSPISDTTVLSALACDCDLLAHVSTQAPYAAFVSVIAILLGTIPIGFDAFPNIVGLLLGWGVIIAFIYLVCVPVISETGKYDIVTELYLKIRGGDDTPLAILKEDTAKAFAGELVIKEKNLESSGSEGEEDQILKDLGDES</sequence>
<proteinExistence type="predicted"/>
<dbReference type="AlphaFoldDB" id="A0A1Z5JEH5"/>
<organism evidence="10 11">
    <name type="scientific">Fistulifera solaris</name>
    <name type="common">Oleaginous diatom</name>
    <dbReference type="NCBI Taxonomy" id="1519565"/>
    <lineage>
        <taxon>Eukaryota</taxon>
        <taxon>Sar</taxon>
        <taxon>Stramenopiles</taxon>
        <taxon>Ochrophyta</taxon>
        <taxon>Bacillariophyta</taxon>
        <taxon>Bacillariophyceae</taxon>
        <taxon>Bacillariophycidae</taxon>
        <taxon>Naviculales</taxon>
        <taxon>Naviculaceae</taxon>
        <taxon>Fistulifera</taxon>
    </lineage>
</organism>
<dbReference type="Proteomes" id="UP000198406">
    <property type="component" value="Unassembled WGS sequence"/>
</dbReference>
<evidence type="ECO:0000256" key="6">
    <source>
        <dbReference type="SAM" id="MobiDB-lite"/>
    </source>
</evidence>
<keyword evidence="2" id="KW-1003">Cell membrane</keyword>
<evidence type="ECO:0000256" key="3">
    <source>
        <dbReference type="ARBA" id="ARBA00022692"/>
    </source>
</evidence>
<dbReference type="PANTHER" id="PTHR43478">
    <property type="entry name" value="NA+/H+ ANTIPORTER-RELATED"/>
    <property type="match status" value="1"/>
</dbReference>
<evidence type="ECO:0000256" key="4">
    <source>
        <dbReference type="ARBA" id="ARBA00022989"/>
    </source>
</evidence>
<feature type="transmembrane region" description="Helical" evidence="7">
    <location>
        <begin position="652"/>
        <end position="670"/>
    </location>
</feature>
<evidence type="ECO:0000256" key="7">
    <source>
        <dbReference type="SAM" id="Phobius"/>
    </source>
</evidence>
<feature type="transmembrane region" description="Helical" evidence="7">
    <location>
        <begin position="159"/>
        <end position="176"/>
    </location>
</feature>
<evidence type="ECO:0000256" key="8">
    <source>
        <dbReference type="SAM" id="SignalP"/>
    </source>
</evidence>
<evidence type="ECO:0000256" key="5">
    <source>
        <dbReference type="ARBA" id="ARBA00023136"/>
    </source>
</evidence>
<evidence type="ECO:0000259" key="9">
    <source>
        <dbReference type="Pfam" id="PF03553"/>
    </source>
</evidence>
<comment type="caution">
    <text evidence="10">The sequence shown here is derived from an EMBL/GenBank/DDBJ whole genome shotgun (WGS) entry which is preliminary data.</text>
</comment>
<dbReference type="InParanoid" id="A0A1Z5JEH5"/>
<dbReference type="InterPro" id="IPR018461">
    <property type="entry name" value="Na/H_Antiport_NhaC-like_C"/>
</dbReference>
<feature type="region of interest" description="Disordered" evidence="6">
    <location>
        <begin position="379"/>
        <end position="401"/>
    </location>
</feature>
<keyword evidence="4 7" id="KW-1133">Transmembrane helix</keyword>
<feature type="compositionally biased region" description="Basic and acidic residues" evidence="6">
    <location>
        <begin position="755"/>
        <end position="764"/>
    </location>
</feature>
<keyword evidence="8" id="KW-0732">Signal</keyword>
<evidence type="ECO:0000256" key="1">
    <source>
        <dbReference type="ARBA" id="ARBA00004651"/>
    </source>
</evidence>
<keyword evidence="11" id="KW-1185">Reference proteome</keyword>
<dbReference type="OrthoDB" id="5593520at2759"/>
<evidence type="ECO:0000313" key="10">
    <source>
        <dbReference type="EMBL" id="GAX12403.1"/>
    </source>
</evidence>
<feature type="signal peptide" evidence="8">
    <location>
        <begin position="1"/>
        <end position="18"/>
    </location>
</feature>
<dbReference type="GO" id="GO:0005886">
    <property type="term" value="C:plasma membrane"/>
    <property type="evidence" value="ECO:0007669"/>
    <property type="project" value="UniProtKB-SubCell"/>
</dbReference>
<gene>
    <name evidence="10" type="ORF">FisN_2Hh234</name>
</gene>
<evidence type="ECO:0000313" key="11">
    <source>
        <dbReference type="Proteomes" id="UP000198406"/>
    </source>
</evidence>
<evidence type="ECO:0000256" key="2">
    <source>
        <dbReference type="ARBA" id="ARBA00022475"/>
    </source>
</evidence>
<feature type="transmembrane region" description="Helical" evidence="7">
    <location>
        <begin position="524"/>
        <end position="546"/>
    </location>
</feature>
<feature type="chain" id="PRO_5012803282" description="Na+/H+ antiporter NhaC-like C-terminal domain-containing protein" evidence="8">
    <location>
        <begin position="19"/>
        <end position="764"/>
    </location>
</feature>
<feature type="domain" description="Na+/H+ antiporter NhaC-like C-terminal" evidence="9">
    <location>
        <begin position="510"/>
        <end position="664"/>
    </location>
</feature>
<comment type="subcellular location">
    <subcellularLocation>
        <location evidence="1">Cell membrane</location>
        <topology evidence="1">Multi-pass membrane protein</topology>
    </subcellularLocation>
</comment>
<accession>A0A1Z5JEH5</accession>
<feature type="transmembrane region" description="Helical" evidence="7">
    <location>
        <begin position="566"/>
        <end position="594"/>
    </location>
</feature>
<keyword evidence="5 7" id="KW-0472">Membrane</keyword>
<protein>
    <recommendedName>
        <fullName evidence="9">Na+/H+ antiporter NhaC-like C-terminal domain-containing protein</fullName>
    </recommendedName>
</protein>
<feature type="transmembrane region" description="Helical" evidence="7">
    <location>
        <begin position="132"/>
        <end position="152"/>
    </location>
</feature>
<name>A0A1Z5JEH5_FISSO</name>
<feature type="transmembrane region" description="Helical" evidence="7">
    <location>
        <begin position="409"/>
        <end position="427"/>
    </location>
</feature>